<accession>A0A2N5SVD1</accession>
<evidence type="ECO:0000313" key="2">
    <source>
        <dbReference type="EMBL" id="PLW17189.1"/>
    </source>
</evidence>
<evidence type="ECO:0000313" key="3">
    <source>
        <dbReference type="Proteomes" id="UP000235388"/>
    </source>
</evidence>
<feature type="chain" id="PRO_5014607122" evidence="1">
    <location>
        <begin position="23"/>
        <end position="117"/>
    </location>
</feature>
<name>A0A2N5SVD1_9BASI</name>
<gene>
    <name evidence="2" type="ORF">PCANC_16237</name>
</gene>
<comment type="caution">
    <text evidence="2">The sequence shown here is derived from an EMBL/GenBank/DDBJ whole genome shotgun (WGS) entry which is preliminary data.</text>
</comment>
<keyword evidence="3" id="KW-1185">Reference proteome</keyword>
<evidence type="ECO:0000256" key="1">
    <source>
        <dbReference type="SAM" id="SignalP"/>
    </source>
</evidence>
<proteinExistence type="predicted"/>
<feature type="signal peptide" evidence="1">
    <location>
        <begin position="1"/>
        <end position="22"/>
    </location>
</feature>
<organism evidence="2 3">
    <name type="scientific">Puccinia coronata f. sp. avenae</name>
    <dbReference type="NCBI Taxonomy" id="200324"/>
    <lineage>
        <taxon>Eukaryota</taxon>
        <taxon>Fungi</taxon>
        <taxon>Dikarya</taxon>
        <taxon>Basidiomycota</taxon>
        <taxon>Pucciniomycotina</taxon>
        <taxon>Pucciniomycetes</taxon>
        <taxon>Pucciniales</taxon>
        <taxon>Pucciniaceae</taxon>
        <taxon>Puccinia</taxon>
    </lineage>
</organism>
<sequence length="117" mass="12562">MLLVYSSSIVVALMIMSRPVNGADATPFLCSDYYSVPLCSETTKAYNPKAPVLVSSPKVCYSGGYPYNCCPVLQYDDPDPNRCCAADFPGLQGIQPGESRNVDGEAFSHCQPVSSSH</sequence>
<reference evidence="2 3" key="1">
    <citation type="submission" date="2017-11" db="EMBL/GenBank/DDBJ databases">
        <title>De novo assembly and phasing of dikaryotic genomes from two isolates of Puccinia coronata f. sp. avenae, the causal agent of oat crown rust.</title>
        <authorList>
            <person name="Miller M.E."/>
            <person name="Zhang Y."/>
            <person name="Omidvar V."/>
            <person name="Sperschneider J."/>
            <person name="Schwessinger B."/>
            <person name="Raley C."/>
            <person name="Palmer J.M."/>
            <person name="Garnica D."/>
            <person name="Upadhyaya N."/>
            <person name="Rathjen J."/>
            <person name="Taylor J.M."/>
            <person name="Park R.F."/>
            <person name="Dodds P.N."/>
            <person name="Hirsch C.D."/>
            <person name="Kianian S.F."/>
            <person name="Figueroa M."/>
        </authorList>
    </citation>
    <scope>NUCLEOTIDE SEQUENCE [LARGE SCALE GENOMIC DNA]</scope>
    <source>
        <strain evidence="2">12NC29</strain>
    </source>
</reference>
<protein>
    <submittedName>
        <fullName evidence="2">Uncharacterized protein</fullName>
    </submittedName>
</protein>
<dbReference type="EMBL" id="PGCJ01000854">
    <property type="protein sequence ID" value="PLW17189.1"/>
    <property type="molecule type" value="Genomic_DNA"/>
</dbReference>
<dbReference type="Proteomes" id="UP000235388">
    <property type="component" value="Unassembled WGS sequence"/>
</dbReference>
<dbReference type="AlphaFoldDB" id="A0A2N5SVD1"/>
<keyword evidence="1" id="KW-0732">Signal</keyword>